<dbReference type="InterPro" id="IPR025736">
    <property type="entry name" value="PucR_C-HTH_dom"/>
</dbReference>
<dbReference type="PANTHER" id="PTHR33744:SF15">
    <property type="entry name" value="CARBOHYDRATE DIACID REGULATOR"/>
    <property type="match status" value="1"/>
</dbReference>
<evidence type="ECO:0000256" key="1">
    <source>
        <dbReference type="ARBA" id="ARBA00006754"/>
    </source>
</evidence>
<dbReference type="PANTHER" id="PTHR33744">
    <property type="entry name" value="CARBOHYDRATE DIACID REGULATOR"/>
    <property type="match status" value="1"/>
</dbReference>
<accession>A0A1B7KPF1</accession>
<name>A0A1B7KPF1_PARTM</name>
<dbReference type="Pfam" id="PF05651">
    <property type="entry name" value="Diacid_rec"/>
    <property type="match status" value="1"/>
</dbReference>
<dbReference type="InterPro" id="IPR051448">
    <property type="entry name" value="CdaR-like_regulators"/>
</dbReference>
<comment type="similarity">
    <text evidence="1">Belongs to the CdaR family.</text>
</comment>
<dbReference type="Pfam" id="PF17853">
    <property type="entry name" value="GGDEF_2"/>
    <property type="match status" value="1"/>
</dbReference>
<evidence type="ECO:0000259" key="2">
    <source>
        <dbReference type="Pfam" id="PF05651"/>
    </source>
</evidence>
<dbReference type="Gene3D" id="1.10.10.2840">
    <property type="entry name" value="PucR C-terminal helix-turn-helix domain"/>
    <property type="match status" value="1"/>
</dbReference>
<evidence type="ECO:0000313" key="5">
    <source>
        <dbReference type="EMBL" id="OAT71849.1"/>
    </source>
</evidence>
<sequence length="368" mass="42573">MYPFTKELAQEIVERTMKILGRNINVMDRKGVIIGSGDKERIGDVHEGALLVLKENRAVEIDEQAVQQLNGVKMGINLPIHFLGETAGVIGITGHPDDIREYAQLVKMAAELVLQQSFFLEQGQWKQRLIEELINQLIYDDHIEEEHFLKRAKALGIDLSLPRFVMVIEVPEQQMRFFRELTYGLEREDVAAFTYASEIVVLKWAPHKEQSIRDVVSAAERLARKVHGGKIGIGPYGADIRKLKYSYTLARQAMKVGRKLYPNDRVYYYENIALEMVLSHIGELPLAKQVFSFYEKLLFHDETGELQETLRTYIEEKGEMNKAANKLFIHRNTLRYRLEKIRRITGKDPYNAKDLLQLYAASIIYRLY</sequence>
<gene>
    <name evidence="5" type="ORF">A7K69_13475</name>
</gene>
<dbReference type="AlphaFoldDB" id="A0A1B7KPF1"/>
<evidence type="ECO:0008006" key="7">
    <source>
        <dbReference type="Google" id="ProtNLM"/>
    </source>
</evidence>
<evidence type="ECO:0000313" key="6">
    <source>
        <dbReference type="Proteomes" id="UP000078290"/>
    </source>
</evidence>
<feature type="domain" description="Putative sugar diacid recognition" evidence="2">
    <location>
        <begin position="5"/>
        <end position="137"/>
    </location>
</feature>
<dbReference type="InterPro" id="IPR008599">
    <property type="entry name" value="Diacid_rec"/>
</dbReference>
<dbReference type="EMBL" id="LXMA01000041">
    <property type="protein sequence ID" value="OAT71849.1"/>
    <property type="molecule type" value="Genomic_DNA"/>
</dbReference>
<reference evidence="6" key="1">
    <citation type="submission" date="2016-05" db="EMBL/GenBank/DDBJ databases">
        <authorList>
            <person name="Wang W."/>
            <person name="Zhu L."/>
        </authorList>
    </citation>
    <scope>NUCLEOTIDE SEQUENCE [LARGE SCALE GENOMIC DNA]</scope>
    <source>
        <strain evidence="6">W-2</strain>
    </source>
</reference>
<dbReference type="InterPro" id="IPR042070">
    <property type="entry name" value="PucR_C-HTH_sf"/>
</dbReference>
<evidence type="ECO:0000259" key="3">
    <source>
        <dbReference type="Pfam" id="PF13556"/>
    </source>
</evidence>
<dbReference type="RefSeq" id="WP_064552884.1">
    <property type="nucleotide sequence ID" value="NZ_LXMA01000041.1"/>
</dbReference>
<feature type="domain" description="CdaR GGDEF-like" evidence="4">
    <location>
        <begin position="144"/>
        <end position="256"/>
    </location>
</feature>
<feature type="domain" description="PucR C-terminal helix-turn-helix" evidence="3">
    <location>
        <begin position="306"/>
        <end position="361"/>
    </location>
</feature>
<dbReference type="Pfam" id="PF13556">
    <property type="entry name" value="HTH_30"/>
    <property type="match status" value="1"/>
</dbReference>
<evidence type="ECO:0000259" key="4">
    <source>
        <dbReference type="Pfam" id="PF17853"/>
    </source>
</evidence>
<dbReference type="InterPro" id="IPR041522">
    <property type="entry name" value="CdaR_GGDEF"/>
</dbReference>
<protein>
    <recommendedName>
        <fullName evidence="7">Sugar diacid utilization regulator SdaR</fullName>
    </recommendedName>
</protein>
<dbReference type="Proteomes" id="UP000078290">
    <property type="component" value="Unassembled WGS sequence"/>
</dbReference>
<proteinExistence type="inferred from homology"/>
<comment type="caution">
    <text evidence="5">The sequence shown here is derived from an EMBL/GenBank/DDBJ whole genome shotgun (WGS) entry which is preliminary data.</text>
</comment>
<organism evidence="5 6">
    <name type="scientific">Parageobacillus thermoglucosidasius</name>
    <name type="common">Geobacillus thermoglucosidasius</name>
    <dbReference type="NCBI Taxonomy" id="1426"/>
    <lineage>
        <taxon>Bacteria</taxon>
        <taxon>Bacillati</taxon>
        <taxon>Bacillota</taxon>
        <taxon>Bacilli</taxon>
        <taxon>Bacillales</taxon>
        <taxon>Anoxybacillaceae</taxon>
        <taxon>Parageobacillus</taxon>
    </lineage>
</organism>